<evidence type="ECO:0000313" key="1">
    <source>
        <dbReference type="EMBL" id="KAI5656045.1"/>
    </source>
</evidence>
<keyword evidence="2" id="KW-1185">Reference proteome</keyword>
<accession>A0ACC0A712</accession>
<evidence type="ECO:0000313" key="2">
    <source>
        <dbReference type="Proteomes" id="UP001060085"/>
    </source>
</evidence>
<proteinExistence type="predicted"/>
<gene>
    <name evidence="1" type="ORF">M9H77_24838</name>
</gene>
<dbReference type="Proteomes" id="UP001060085">
    <property type="component" value="Linkage Group LG06"/>
</dbReference>
<name>A0ACC0A712_CATRO</name>
<protein>
    <submittedName>
        <fullName evidence="1">Uncharacterized protein</fullName>
    </submittedName>
</protein>
<dbReference type="EMBL" id="CM044706">
    <property type="protein sequence ID" value="KAI5656045.1"/>
    <property type="molecule type" value="Genomic_DNA"/>
</dbReference>
<comment type="caution">
    <text evidence="1">The sequence shown here is derived from an EMBL/GenBank/DDBJ whole genome shotgun (WGS) entry which is preliminary data.</text>
</comment>
<reference evidence="2" key="1">
    <citation type="journal article" date="2023" name="Nat. Plants">
        <title>Single-cell RNA sequencing provides a high-resolution roadmap for understanding the multicellular compartmentation of specialized metabolism.</title>
        <authorList>
            <person name="Sun S."/>
            <person name="Shen X."/>
            <person name="Li Y."/>
            <person name="Li Y."/>
            <person name="Wang S."/>
            <person name="Li R."/>
            <person name="Zhang H."/>
            <person name="Shen G."/>
            <person name="Guo B."/>
            <person name="Wei J."/>
            <person name="Xu J."/>
            <person name="St-Pierre B."/>
            <person name="Chen S."/>
            <person name="Sun C."/>
        </authorList>
    </citation>
    <scope>NUCLEOTIDE SEQUENCE [LARGE SCALE GENOMIC DNA]</scope>
</reference>
<sequence>MAKGFKLQIALASLRFCRSKKSFSMPKSPSSSNHIIKSVNPKTFDISYPKLPAPPPSTPDHPSSKSTNLSKVLSFGSSSGYLSERSIDYEDNIDPYKIEIYNSKDLATSFTMSFSSNESNDCLSGEEYDDDNQQQNEKETEGLLLSSCSSLDSSYDFGYCSTKNTYGSKRKKKNAKTRRRTSNYASNDQRITVAARPETVAVRKNNVFGRLMKCGAGGKVNESYAVMKRSSDPYEDFKKSMMEMILENQISEPEELEKLLMCYLSLNTRKHHAVIVGAFTEVWDELFCKSELWLEER</sequence>
<organism evidence="1 2">
    <name type="scientific">Catharanthus roseus</name>
    <name type="common">Madagascar periwinkle</name>
    <name type="synonym">Vinca rosea</name>
    <dbReference type="NCBI Taxonomy" id="4058"/>
    <lineage>
        <taxon>Eukaryota</taxon>
        <taxon>Viridiplantae</taxon>
        <taxon>Streptophyta</taxon>
        <taxon>Embryophyta</taxon>
        <taxon>Tracheophyta</taxon>
        <taxon>Spermatophyta</taxon>
        <taxon>Magnoliopsida</taxon>
        <taxon>eudicotyledons</taxon>
        <taxon>Gunneridae</taxon>
        <taxon>Pentapetalae</taxon>
        <taxon>asterids</taxon>
        <taxon>lamiids</taxon>
        <taxon>Gentianales</taxon>
        <taxon>Apocynaceae</taxon>
        <taxon>Rauvolfioideae</taxon>
        <taxon>Vinceae</taxon>
        <taxon>Catharanthinae</taxon>
        <taxon>Catharanthus</taxon>
    </lineage>
</organism>